<dbReference type="Proteomes" id="UP000240708">
    <property type="component" value="Unassembled WGS sequence"/>
</dbReference>
<sequence>MKRRLVLIFMTILVGCIETNPEPNQSNISDVSVAGFSVKKLGEEVSLFFAVERIPKRNKWIMVWKINGTIVHQEPIPKNNVSIVLFHRYKPSSTGQYLYEGCISNGSSEFCNGDSFSVIE</sequence>
<comment type="caution">
    <text evidence="1">The sequence shown here is derived from an EMBL/GenBank/DDBJ whole genome shotgun (WGS) entry which is preliminary data.</text>
</comment>
<dbReference type="RefSeq" id="WP_146140095.1">
    <property type="nucleotide sequence ID" value="NZ_PYGF01000006.1"/>
</dbReference>
<gene>
    <name evidence="1" type="ORF">CLV48_106127</name>
</gene>
<dbReference type="PROSITE" id="PS51257">
    <property type="entry name" value="PROKAR_LIPOPROTEIN"/>
    <property type="match status" value="1"/>
</dbReference>
<dbReference type="AlphaFoldDB" id="A0A2P8E3A1"/>
<keyword evidence="2" id="KW-1185">Reference proteome</keyword>
<dbReference type="EMBL" id="PYGF01000006">
    <property type="protein sequence ID" value="PSL03887.1"/>
    <property type="molecule type" value="Genomic_DNA"/>
</dbReference>
<evidence type="ECO:0000313" key="1">
    <source>
        <dbReference type="EMBL" id="PSL03887.1"/>
    </source>
</evidence>
<name>A0A2P8E3A1_9BACT</name>
<accession>A0A2P8E3A1</accession>
<proteinExistence type="predicted"/>
<protein>
    <recommendedName>
        <fullName evidence="3">Lipoprotein</fullName>
    </recommendedName>
</protein>
<reference evidence="1 2" key="1">
    <citation type="submission" date="2018-03" db="EMBL/GenBank/DDBJ databases">
        <title>Genomic Encyclopedia of Archaeal and Bacterial Type Strains, Phase II (KMG-II): from individual species to whole genera.</title>
        <authorList>
            <person name="Goeker M."/>
        </authorList>
    </citation>
    <scope>NUCLEOTIDE SEQUENCE [LARGE SCALE GENOMIC DNA]</scope>
    <source>
        <strain evidence="1 2">DSM 28057</strain>
    </source>
</reference>
<evidence type="ECO:0000313" key="2">
    <source>
        <dbReference type="Proteomes" id="UP000240708"/>
    </source>
</evidence>
<evidence type="ECO:0008006" key="3">
    <source>
        <dbReference type="Google" id="ProtNLM"/>
    </source>
</evidence>
<dbReference type="OrthoDB" id="825072at2"/>
<organism evidence="1 2">
    <name type="scientific">Cecembia rubra</name>
    <dbReference type="NCBI Taxonomy" id="1485585"/>
    <lineage>
        <taxon>Bacteria</taxon>
        <taxon>Pseudomonadati</taxon>
        <taxon>Bacteroidota</taxon>
        <taxon>Cytophagia</taxon>
        <taxon>Cytophagales</taxon>
        <taxon>Cyclobacteriaceae</taxon>
        <taxon>Cecembia</taxon>
    </lineage>
</organism>